<feature type="domain" description="5'-3' exoribonuclease 1 D1" evidence="9">
    <location>
        <begin position="707"/>
        <end position="887"/>
    </location>
</feature>
<dbReference type="Proteomes" id="UP000005666">
    <property type="component" value="Chromosome 4"/>
</dbReference>
<dbReference type="InterPro" id="IPR016494">
    <property type="entry name" value="5_3_exoribonuclease_1"/>
</dbReference>
<dbReference type="HOGENOM" id="CLU_001581_1_2_1"/>
<evidence type="ECO:0000259" key="6">
    <source>
        <dbReference type="Pfam" id="PF03159"/>
    </source>
</evidence>
<proteinExistence type="inferred from homology"/>
<gene>
    <name evidence="11" type="primary">TPHA0D00960</name>
    <name evidence="11" type="ordered locus">TPHA_0D00960</name>
</gene>
<keyword evidence="1 5" id="KW-0540">Nuclease</keyword>
<dbReference type="InterPro" id="IPR041106">
    <property type="entry name" value="XRN1_D2_D3"/>
</dbReference>
<dbReference type="InterPro" id="IPR040992">
    <property type="entry name" value="XRN1_D1"/>
</dbReference>
<dbReference type="GO" id="GO:0003723">
    <property type="term" value="F:RNA binding"/>
    <property type="evidence" value="ECO:0007669"/>
    <property type="project" value="UniProtKB-KW"/>
</dbReference>
<evidence type="ECO:0000256" key="1">
    <source>
        <dbReference type="ARBA" id="ARBA00022722"/>
    </source>
</evidence>
<feature type="domain" description="5'-3' exoribonuclease 1 SH3-like" evidence="8">
    <location>
        <begin position="1152"/>
        <end position="1222"/>
    </location>
</feature>
<dbReference type="Gene3D" id="1.25.40.1050">
    <property type="match status" value="1"/>
</dbReference>
<comment type="function">
    <text evidence="5">Multifunctional protein that exhibits several independent functions at different levels of the cellular processes. 5'-3' exonuclease component of the nonsense-mediated mRNA decay (NMD) which is a highly conserved mRNA degradation pathway, an RNA surveillance system whose role is to identify and rid cells of mRNA with premature termination codons and thus prevents accumulation of potentially harmful truncated proteins.</text>
</comment>
<dbReference type="Pfam" id="PF18129">
    <property type="entry name" value="SH3_12"/>
    <property type="match status" value="1"/>
</dbReference>
<evidence type="ECO:0000256" key="3">
    <source>
        <dbReference type="ARBA" id="ARBA00022839"/>
    </source>
</evidence>
<evidence type="ECO:0000259" key="10">
    <source>
        <dbReference type="Pfam" id="PF18334"/>
    </source>
</evidence>
<comment type="similarity">
    <text evidence="4 5">Belongs to the 5'-3' exonuclease family.</text>
</comment>
<dbReference type="Gene3D" id="2.170.260.40">
    <property type="match status" value="1"/>
</dbReference>
<dbReference type="eggNOG" id="KOG2045">
    <property type="taxonomic scope" value="Eukaryota"/>
</dbReference>
<reference evidence="11 12" key="1">
    <citation type="journal article" date="2011" name="Proc. Natl. Acad. Sci. U.S.A.">
        <title>Evolutionary erosion of yeast sex chromosomes by mating-type switching accidents.</title>
        <authorList>
            <person name="Gordon J.L."/>
            <person name="Armisen D."/>
            <person name="Proux-Wera E."/>
            <person name="Oheigeartaigh S.S."/>
            <person name="Byrne K.P."/>
            <person name="Wolfe K.H."/>
        </authorList>
    </citation>
    <scope>NUCLEOTIDE SEQUENCE [LARGE SCALE GENOMIC DNA]</scope>
    <source>
        <strain evidence="12">ATCC 24235 / CBS 4417 / NBRC 1672 / NRRL Y-8282 / UCD 70-5</strain>
    </source>
</reference>
<keyword evidence="5" id="KW-0694">RNA-binding</keyword>
<dbReference type="InterPro" id="IPR027073">
    <property type="entry name" value="5_3_exoribonuclease"/>
</dbReference>
<protein>
    <recommendedName>
        <fullName evidence="5">5'-3' exoribonuclease 1</fullName>
        <ecNumber evidence="5">3.1.13.-</ecNumber>
    </recommendedName>
</protein>
<evidence type="ECO:0000313" key="11">
    <source>
        <dbReference type="EMBL" id="CCE62737.1"/>
    </source>
</evidence>
<accession>G8BSB6</accession>
<dbReference type="PANTHER" id="PTHR12341:SF7">
    <property type="entry name" value="5'-3' EXORIBONUCLEASE 1"/>
    <property type="match status" value="1"/>
</dbReference>
<dbReference type="OMA" id="HNWRDYH"/>
<dbReference type="Pfam" id="PF03159">
    <property type="entry name" value="XRN_N"/>
    <property type="match status" value="1"/>
</dbReference>
<dbReference type="Pfam" id="PF18332">
    <property type="entry name" value="XRN1_D1"/>
    <property type="match status" value="1"/>
</dbReference>
<dbReference type="Pfam" id="PF18334">
    <property type="entry name" value="XRN1_D2_D3"/>
    <property type="match status" value="1"/>
</dbReference>
<dbReference type="InterPro" id="IPR047008">
    <property type="entry name" value="XRN1_SH3_sf"/>
</dbReference>
<dbReference type="GO" id="GO:0016075">
    <property type="term" value="P:rRNA catabolic process"/>
    <property type="evidence" value="ECO:0007669"/>
    <property type="project" value="TreeGrafter"/>
</dbReference>
<evidence type="ECO:0000256" key="2">
    <source>
        <dbReference type="ARBA" id="ARBA00022801"/>
    </source>
</evidence>
<dbReference type="CDD" id="cd18673">
    <property type="entry name" value="PIN_XRN1-2-like"/>
    <property type="match status" value="1"/>
</dbReference>
<dbReference type="STRING" id="1071381.G8BSB6"/>
<dbReference type="EMBL" id="HE612859">
    <property type="protein sequence ID" value="CCE62737.1"/>
    <property type="molecule type" value="Genomic_DNA"/>
</dbReference>
<evidence type="ECO:0000259" key="7">
    <source>
        <dbReference type="Pfam" id="PF17846"/>
    </source>
</evidence>
<evidence type="ECO:0000259" key="8">
    <source>
        <dbReference type="Pfam" id="PF18129"/>
    </source>
</evidence>
<keyword evidence="5" id="KW-0866">Nonsense-mediated mRNA decay</keyword>
<dbReference type="Gene3D" id="2.30.30.750">
    <property type="match status" value="1"/>
</dbReference>
<dbReference type="GO" id="GO:0000184">
    <property type="term" value="P:nuclear-transcribed mRNA catabolic process, nonsense-mediated decay"/>
    <property type="evidence" value="ECO:0007669"/>
    <property type="project" value="UniProtKB-KW"/>
</dbReference>
<dbReference type="GO" id="GO:0005634">
    <property type="term" value="C:nucleus"/>
    <property type="evidence" value="ECO:0007669"/>
    <property type="project" value="TreeGrafter"/>
</dbReference>
<evidence type="ECO:0000313" key="12">
    <source>
        <dbReference type="Proteomes" id="UP000005666"/>
    </source>
</evidence>
<dbReference type="OrthoDB" id="372487at2759"/>
<evidence type="ECO:0000256" key="5">
    <source>
        <dbReference type="PIRNR" id="PIRNR006743"/>
    </source>
</evidence>
<dbReference type="Gene3D" id="3.40.50.12390">
    <property type="match status" value="2"/>
</dbReference>
<dbReference type="RefSeq" id="XP_003685171.1">
    <property type="nucleotide sequence ID" value="XM_003685123.1"/>
</dbReference>
<dbReference type="PANTHER" id="PTHR12341">
    <property type="entry name" value="5'-&gt;3' EXORIBONUCLEASE"/>
    <property type="match status" value="1"/>
</dbReference>
<dbReference type="InterPro" id="IPR047007">
    <property type="entry name" value="XRN1_D1_sf"/>
</dbReference>
<dbReference type="InterPro" id="IPR041385">
    <property type="entry name" value="SH3_12"/>
</dbReference>
<keyword evidence="3 5" id="KW-0269">Exonuclease</keyword>
<evidence type="ECO:0000259" key="9">
    <source>
        <dbReference type="Pfam" id="PF18332"/>
    </source>
</evidence>
<feature type="domain" description="Xrn1 helical" evidence="7">
    <location>
        <begin position="276"/>
        <end position="678"/>
    </location>
</feature>
<dbReference type="EC" id="3.1.13.-" evidence="5"/>
<organism evidence="11 12">
    <name type="scientific">Tetrapisispora phaffii (strain ATCC 24235 / CBS 4417 / NBRC 1672 / NRRL Y-8282 / UCD 70-5)</name>
    <name type="common">Yeast</name>
    <name type="synonym">Fabospora phaffii</name>
    <dbReference type="NCBI Taxonomy" id="1071381"/>
    <lineage>
        <taxon>Eukaryota</taxon>
        <taxon>Fungi</taxon>
        <taxon>Dikarya</taxon>
        <taxon>Ascomycota</taxon>
        <taxon>Saccharomycotina</taxon>
        <taxon>Saccharomycetes</taxon>
        <taxon>Saccharomycetales</taxon>
        <taxon>Saccharomycetaceae</taxon>
        <taxon>Tetrapisispora</taxon>
    </lineage>
</organism>
<keyword evidence="12" id="KW-1185">Reference proteome</keyword>
<feature type="domain" description="Exoribonuclease Xrn1 D2/D3" evidence="10">
    <location>
        <begin position="908"/>
        <end position="1123"/>
    </location>
</feature>
<dbReference type="FunFam" id="3.40.50.12390:FF:000002">
    <property type="entry name" value="5'-3' exoribonuclease 1"/>
    <property type="match status" value="1"/>
</dbReference>
<dbReference type="InterPro" id="IPR041412">
    <property type="entry name" value="Xrn1_helical"/>
</dbReference>
<name>G8BSB6_TETPH</name>
<dbReference type="Pfam" id="PF17846">
    <property type="entry name" value="XRN_M"/>
    <property type="match status" value="1"/>
</dbReference>
<keyword evidence="2 5" id="KW-0378">Hydrolase</keyword>
<dbReference type="GeneID" id="11531008"/>
<sequence>MGIPKFFRYISERWPMILQQVEPDKTPGFDYLYLDMNSIFHMATHSNDVSDDVGKGTTDEVIYSRIFTYIDHIFLMIKPTTIIYMAIDGVAPRAKMNQQRSRRIRTAMDAEKAIDAMKNAIGEENWDSSMEPFDKNSITPGTEFMAQLTINLKYFIHEKKTNDSNWRDVQVIFSGHEVPGEGEHKIMDYIRKLKSQRDYDPNSRHCIYGSDADLIILGLSTHIPHLAVLREEMIFGRKKDIRAGLEAQNFLLLHMSILREYLELEFEDLKTKLSFKYDFERIIDDFVLILFVIGNDFLPNLPDLHLNKGAFPVILETFKKALMSLDSYINFNGTINLERLGVWLDYLSHFEFMNFKQKVFTVQWFNEQLNKIPTINKNVNDQNDLQKKLNLINSMLHWVTKMDTEILSPSSFAINREQIKDIYHFFNKLSEGYGFEISKDQSENYIISKTQNANDVNYIKSSLTELLICYEDLIKDQNKTKSNVQDIYNEDKFKSWKQNYYKSKLEFSETSYGEDLRNLTANYVEGLQWVLDYYYKECPSWSWYYKYHYAPRISDLRDGLKQRIVFDQDEPFTPFQQLMAVLPSRSSKLIPSIFRPLMLDPSSPIIDFYPTTVKFDKNGKAADWEAVVLISFVDQDRLINAMKPFLNLLTPEEASRNAHGSNIMFFYDSKNNSTYQTSLKGAFKDIINDKCIELEFTIDVPEEVKYGFLKGTLEKSNMRPKFPSLYYLKFTNKLLNCGCLIFESPTQQSSMSINIPNRQMSEKALQKFILMNLGKVAFTSWPYLELSRVTSFITDEYEYTQIGRDDNDKKKGMGYISRKLTTKEKADFHKLKTSIIRKLQKTSAVILQSITVLVKVQCFERLEKNINGSFKKIFKNNFEYHPLQVVIFNGNTKLLKEFNYTQGPSLSFEEQFPKDTFIVCLGKENYGNYGQIVDNLNGKKLHIKCSHNISPDDYINLAKQLKLKSMDDVKYYPTHKVCKLLKISPLFLANITSRFVVIDAKDNAINIAIPMRFKNIDKKIMGYTYKNNNLWMYSEKAINLLLKFKKKFPALFQRLSNTKDRFIRIKNIFPDVSADDLITVLKDVKKWINEETVSFIKVSNSCHMLNDESVQCIEEYQKSRSNELIDTNKSDLITNAKFIKRPETFTNNLISQTFNLGDRILFVQSYGKVPFASKGTVIGLDTLNNRPLIRVICDSEITSATNYGGILQTQRIVTSDASDILNLSNKQFGWFQKKENTDRRDLKNKSTTSAADKERVSVRNIQNQHKKVQLQHKEISKNREVIEITNELTQADIPVPLYQSAISKPFEFKTFDS</sequence>
<dbReference type="GO" id="GO:0004534">
    <property type="term" value="F:5'-3' RNA exonuclease activity"/>
    <property type="evidence" value="ECO:0007669"/>
    <property type="project" value="TreeGrafter"/>
</dbReference>
<dbReference type="InterPro" id="IPR004859">
    <property type="entry name" value="Xrn1_N"/>
</dbReference>
<dbReference type="PIRSF" id="PIRSF006743">
    <property type="entry name" value="Exonuclease_Xnr1"/>
    <property type="match status" value="1"/>
</dbReference>
<feature type="domain" description="Xrn1 N-terminal" evidence="6">
    <location>
        <begin position="1"/>
        <end position="232"/>
    </location>
</feature>
<dbReference type="KEGG" id="tpf:TPHA_0D00960"/>
<dbReference type="GO" id="GO:0005737">
    <property type="term" value="C:cytoplasm"/>
    <property type="evidence" value="ECO:0007669"/>
    <property type="project" value="UniProtKB-SubCell"/>
</dbReference>
<evidence type="ECO:0000256" key="4">
    <source>
        <dbReference type="ARBA" id="ARBA00038299"/>
    </source>
</evidence>
<keyword evidence="5" id="KW-0963">Cytoplasm</keyword>
<comment type="subcellular location">
    <subcellularLocation>
        <location evidence="5">Cytoplasm</location>
    </subcellularLocation>
</comment>